<comment type="caution">
    <text evidence="7">The sequence shown here is derived from an EMBL/GenBank/DDBJ whole genome shotgun (WGS) entry which is preliminary data.</text>
</comment>
<dbReference type="Pfam" id="PF01212">
    <property type="entry name" value="Beta_elim_lyase"/>
    <property type="match status" value="1"/>
</dbReference>
<feature type="domain" description="Aromatic amino acid beta-eliminating lyase/threonine aldolase" evidence="6">
    <location>
        <begin position="5"/>
        <end position="288"/>
    </location>
</feature>
<comment type="similarity">
    <text evidence="2">Belongs to the threonine aldolase family.</text>
</comment>
<evidence type="ECO:0000256" key="4">
    <source>
        <dbReference type="ARBA" id="ARBA00023239"/>
    </source>
</evidence>
<evidence type="ECO:0000256" key="3">
    <source>
        <dbReference type="ARBA" id="ARBA00022898"/>
    </source>
</evidence>
<dbReference type="InterPro" id="IPR015421">
    <property type="entry name" value="PyrdxlP-dep_Trfase_major"/>
</dbReference>
<dbReference type="GO" id="GO:0006545">
    <property type="term" value="P:glycine biosynthetic process"/>
    <property type="evidence" value="ECO:0007669"/>
    <property type="project" value="TreeGrafter"/>
</dbReference>
<dbReference type="PANTHER" id="PTHR48097:SF9">
    <property type="entry name" value="L-THREONINE ALDOLASE"/>
    <property type="match status" value="1"/>
</dbReference>
<dbReference type="Gene3D" id="3.90.1150.10">
    <property type="entry name" value="Aspartate Aminotransferase, domain 1"/>
    <property type="match status" value="1"/>
</dbReference>
<comment type="cofactor">
    <cofactor evidence="1">
        <name>pyridoxal 5'-phosphate</name>
        <dbReference type="ChEBI" id="CHEBI:597326"/>
    </cofactor>
</comment>
<dbReference type="PANTHER" id="PTHR48097">
    <property type="entry name" value="L-THREONINE ALDOLASE-RELATED"/>
    <property type="match status" value="1"/>
</dbReference>
<dbReference type="OMA" id="VQTNIVI"/>
<protein>
    <submittedName>
        <fullName evidence="7">Low-specificity L-threonine aldolase</fullName>
    </submittedName>
</protein>
<evidence type="ECO:0000313" key="8">
    <source>
        <dbReference type="Proteomes" id="UP000732377"/>
    </source>
</evidence>
<dbReference type="NCBIfam" id="NF007825">
    <property type="entry name" value="PRK10534.1"/>
    <property type="match status" value="1"/>
</dbReference>
<keyword evidence="3" id="KW-0663">Pyridoxal phosphate</keyword>
<dbReference type="FunFam" id="3.40.640.10:FF:000030">
    <property type="entry name" value="Low-specificity L-threonine aldolase"/>
    <property type="match status" value="1"/>
</dbReference>
<evidence type="ECO:0000259" key="6">
    <source>
        <dbReference type="Pfam" id="PF01212"/>
    </source>
</evidence>
<dbReference type="FunFam" id="3.90.1150.10:FF:000041">
    <property type="entry name" value="Low-specificity L-threonine aldolase"/>
    <property type="match status" value="1"/>
</dbReference>
<organism evidence="7 8">
    <name type="scientific">Symbiobacterium thermophilum</name>
    <dbReference type="NCBI Taxonomy" id="2734"/>
    <lineage>
        <taxon>Bacteria</taxon>
        <taxon>Bacillati</taxon>
        <taxon>Bacillota</taxon>
        <taxon>Clostridia</taxon>
        <taxon>Eubacteriales</taxon>
        <taxon>Symbiobacteriaceae</taxon>
        <taxon>Symbiobacterium</taxon>
    </lineage>
</organism>
<reference evidence="7" key="1">
    <citation type="submission" date="2017-11" db="EMBL/GenBank/DDBJ databases">
        <title>Three new genomes from thermophilic consortium.</title>
        <authorList>
            <person name="Quaggio R."/>
            <person name="Amgarten D."/>
            <person name="Setubal J.C."/>
        </authorList>
    </citation>
    <scope>NUCLEOTIDE SEQUENCE</scope>
    <source>
        <strain evidence="7">ZCTH01-B2</strain>
    </source>
</reference>
<dbReference type="InterPro" id="IPR015424">
    <property type="entry name" value="PyrdxlP-dep_Trfase"/>
</dbReference>
<dbReference type="Proteomes" id="UP000732377">
    <property type="component" value="Unassembled WGS sequence"/>
</dbReference>
<dbReference type="GO" id="GO:0005829">
    <property type="term" value="C:cytosol"/>
    <property type="evidence" value="ECO:0007669"/>
    <property type="project" value="TreeGrafter"/>
</dbReference>
<evidence type="ECO:0000256" key="1">
    <source>
        <dbReference type="ARBA" id="ARBA00001933"/>
    </source>
</evidence>
<dbReference type="SUPFAM" id="SSF53383">
    <property type="entry name" value="PLP-dependent transferases"/>
    <property type="match status" value="1"/>
</dbReference>
<dbReference type="InterPro" id="IPR023603">
    <property type="entry name" value="Low_specificity_L-TA-like"/>
</dbReference>
<evidence type="ECO:0000256" key="5">
    <source>
        <dbReference type="PIRSR" id="PIRSR017617-1"/>
    </source>
</evidence>
<dbReference type="GO" id="GO:0006567">
    <property type="term" value="P:L-threonine catabolic process"/>
    <property type="evidence" value="ECO:0007669"/>
    <property type="project" value="TreeGrafter"/>
</dbReference>
<dbReference type="RefSeq" id="WP_011196526.1">
    <property type="nucleotide sequence ID" value="NZ_PIUK01000053.1"/>
</dbReference>
<dbReference type="CDD" id="cd06502">
    <property type="entry name" value="TA_like"/>
    <property type="match status" value="1"/>
</dbReference>
<feature type="modified residue" description="N6-(pyridoxal phosphate)lysine" evidence="5">
    <location>
        <position position="201"/>
    </location>
</feature>
<keyword evidence="4" id="KW-0456">Lyase</keyword>
<dbReference type="InterPro" id="IPR015422">
    <property type="entry name" value="PyrdxlP-dep_Trfase_small"/>
</dbReference>
<sequence length="346" mass="36670">MRAIDLRSDTVTKPTPEMRRAMYEAEVGDDVYGEDPTINRLEERAAELLGKEAALFVPSGTMGNQVAVLTHTRRGQEVIVEAESHVYLYEVGGIAALSSCQVKTIPGVRGAMDPAAVEAAIRADNVHFPRTGLVCVENTHNRSGGCVLPPENVAAVAAVAHRHGIPVHMDGARIFNAAVALGRPAAELVAPVDSVMFCLSKGLAAPVGSLLVGSREFIAEARRYRKLLGGGMRQAGVLAAAGLVALEMMIDRLADDHANARRLAEGIAGIPGLRVDLETVQTNMVVVEIVDERWTAGAFVQALRTQGVLCNDTGPRSVRLVTHKDVTAADVELALDAIARTVKAGP</sequence>
<accession>A0A953I808</accession>
<dbReference type="EMBL" id="PIUK01000053">
    <property type="protein sequence ID" value="MBY6276033.1"/>
    <property type="molecule type" value="Genomic_DNA"/>
</dbReference>
<proteinExistence type="inferred from homology"/>
<dbReference type="PIRSF" id="PIRSF017617">
    <property type="entry name" value="Thr_aldolase"/>
    <property type="match status" value="1"/>
</dbReference>
<name>A0A953I808_SYMTR</name>
<dbReference type="AlphaFoldDB" id="A0A953I808"/>
<dbReference type="GO" id="GO:0008732">
    <property type="term" value="F:L-allo-threonine aldolase activity"/>
    <property type="evidence" value="ECO:0007669"/>
    <property type="project" value="TreeGrafter"/>
</dbReference>
<dbReference type="Gene3D" id="3.40.640.10">
    <property type="entry name" value="Type I PLP-dependent aspartate aminotransferase-like (Major domain)"/>
    <property type="match status" value="1"/>
</dbReference>
<gene>
    <name evidence="7" type="ORF">CWE10_07370</name>
</gene>
<dbReference type="NCBIfam" id="NF041359">
    <property type="entry name" value="GntG_guanitoxin"/>
    <property type="match status" value="1"/>
</dbReference>
<dbReference type="InterPro" id="IPR001597">
    <property type="entry name" value="ArAA_b-elim_lyase/Thr_aldolase"/>
</dbReference>
<evidence type="ECO:0000256" key="2">
    <source>
        <dbReference type="ARBA" id="ARBA00006966"/>
    </source>
</evidence>
<evidence type="ECO:0000313" key="7">
    <source>
        <dbReference type="EMBL" id="MBY6276033.1"/>
    </source>
</evidence>